<dbReference type="Proteomes" id="UP000613740">
    <property type="component" value="Unassembled WGS sequence"/>
</dbReference>
<dbReference type="EMBL" id="JAEHOD010000024">
    <property type="protein sequence ID" value="KAG2447022.1"/>
    <property type="molecule type" value="Genomic_DNA"/>
</dbReference>
<sequence length="122" mass="13692">MAVASSNDKAYQKLSQSWRRVASTHELQDLLQPEPDSRPRSQPLLQRRLAGLLMVLGAVGLVIGYTAHAVVVLAPPEHLPSFLDAMRKYSELIFRATFTFHVTALAALVHWFSRKLFKHNSA</sequence>
<evidence type="ECO:0000256" key="1">
    <source>
        <dbReference type="SAM" id="Phobius"/>
    </source>
</evidence>
<feature type="transmembrane region" description="Helical" evidence="1">
    <location>
        <begin position="49"/>
        <end position="72"/>
    </location>
</feature>
<gene>
    <name evidence="2" type="ORF">HYH02_008175</name>
</gene>
<name>A0A836B434_9CHLO</name>
<evidence type="ECO:0000313" key="3">
    <source>
        <dbReference type="Proteomes" id="UP000613740"/>
    </source>
</evidence>
<keyword evidence="1" id="KW-1133">Transmembrane helix</keyword>
<dbReference type="OrthoDB" id="539843at2759"/>
<evidence type="ECO:0000313" key="2">
    <source>
        <dbReference type="EMBL" id="KAG2447022.1"/>
    </source>
</evidence>
<comment type="caution">
    <text evidence="2">The sequence shown here is derived from an EMBL/GenBank/DDBJ whole genome shotgun (WGS) entry which is preliminary data.</text>
</comment>
<organism evidence="2 3">
    <name type="scientific">Chlamydomonas schloesseri</name>
    <dbReference type="NCBI Taxonomy" id="2026947"/>
    <lineage>
        <taxon>Eukaryota</taxon>
        <taxon>Viridiplantae</taxon>
        <taxon>Chlorophyta</taxon>
        <taxon>core chlorophytes</taxon>
        <taxon>Chlorophyceae</taxon>
        <taxon>CS clade</taxon>
        <taxon>Chlamydomonadales</taxon>
        <taxon>Chlamydomonadaceae</taxon>
        <taxon>Chlamydomonas</taxon>
    </lineage>
</organism>
<protein>
    <submittedName>
        <fullName evidence="2">Uncharacterized protein</fullName>
    </submittedName>
</protein>
<proteinExistence type="predicted"/>
<keyword evidence="1" id="KW-0812">Transmembrane</keyword>
<keyword evidence="1" id="KW-0472">Membrane</keyword>
<reference evidence="2" key="1">
    <citation type="journal article" date="2020" name="bioRxiv">
        <title>Comparative genomics of Chlamydomonas.</title>
        <authorList>
            <person name="Craig R.J."/>
            <person name="Hasan A.R."/>
            <person name="Ness R.W."/>
            <person name="Keightley P.D."/>
        </authorList>
    </citation>
    <scope>NUCLEOTIDE SEQUENCE</scope>
    <source>
        <strain evidence="2">CCAP 11/173</strain>
    </source>
</reference>
<accession>A0A836B434</accession>
<keyword evidence="3" id="KW-1185">Reference proteome</keyword>
<dbReference type="AlphaFoldDB" id="A0A836B434"/>
<feature type="transmembrane region" description="Helical" evidence="1">
    <location>
        <begin position="92"/>
        <end position="112"/>
    </location>
</feature>